<proteinExistence type="predicted"/>
<sequence>MQTTLNIDEQLMAQAMQISGIEQKDALLEASLRLWTALDEEMLEDLLDAQAIRKARTENISEGTISLQTLKAKAGL</sequence>
<name>A0A1H6FDN0_9GAMM</name>
<dbReference type="Pfam" id="PF09957">
    <property type="entry name" value="VapB_antitoxin"/>
    <property type="match status" value="1"/>
</dbReference>
<organism evidence="1 2">
    <name type="scientific">Candidatus Venteria ishoeyi</name>
    <dbReference type="NCBI Taxonomy" id="1899563"/>
    <lineage>
        <taxon>Bacteria</taxon>
        <taxon>Pseudomonadati</taxon>
        <taxon>Pseudomonadota</taxon>
        <taxon>Gammaproteobacteria</taxon>
        <taxon>Thiotrichales</taxon>
        <taxon>Thiotrichaceae</taxon>
        <taxon>Venteria</taxon>
    </lineage>
</organism>
<reference evidence="1 2" key="1">
    <citation type="submission" date="2016-10" db="EMBL/GenBank/DDBJ databases">
        <authorList>
            <person name="de Groot N.N."/>
        </authorList>
    </citation>
    <scope>NUCLEOTIDE SEQUENCE [LARGE SCALE GENOMIC DNA]</scope>
    <source>
        <strain evidence="1">MBHS1</strain>
    </source>
</reference>
<dbReference type="OrthoDB" id="9805830at2"/>
<evidence type="ECO:0000313" key="2">
    <source>
        <dbReference type="Proteomes" id="UP000236724"/>
    </source>
</evidence>
<evidence type="ECO:0000313" key="1">
    <source>
        <dbReference type="EMBL" id="SEH08178.1"/>
    </source>
</evidence>
<dbReference type="InterPro" id="IPR019239">
    <property type="entry name" value="VapB_antitoxin"/>
</dbReference>
<dbReference type="EMBL" id="FMSV02000544">
    <property type="protein sequence ID" value="SEH08178.1"/>
    <property type="molecule type" value="Genomic_DNA"/>
</dbReference>
<gene>
    <name evidence="1" type="ORF">MBHS_04068</name>
</gene>
<accession>A0A1H6FDN0</accession>
<dbReference type="RefSeq" id="WP_103921751.1">
    <property type="nucleotide sequence ID" value="NZ_FMSV02000544.1"/>
</dbReference>
<dbReference type="Proteomes" id="UP000236724">
    <property type="component" value="Unassembled WGS sequence"/>
</dbReference>
<evidence type="ECO:0008006" key="3">
    <source>
        <dbReference type="Google" id="ProtNLM"/>
    </source>
</evidence>
<dbReference type="AlphaFoldDB" id="A0A1H6FDN0"/>
<keyword evidence="2" id="KW-1185">Reference proteome</keyword>
<protein>
    <recommendedName>
        <fullName evidence="3">Antitoxin VapB11</fullName>
    </recommendedName>
</protein>